<protein>
    <recommendedName>
        <fullName evidence="3">SHSP domain-containing protein</fullName>
    </recommendedName>
</protein>
<dbReference type="AlphaFoldDB" id="A0A1S8T3Z5"/>
<dbReference type="Pfam" id="PF00011">
    <property type="entry name" value="HSP20"/>
    <property type="match status" value="1"/>
</dbReference>
<evidence type="ECO:0000256" key="2">
    <source>
        <dbReference type="RuleBase" id="RU003616"/>
    </source>
</evidence>
<dbReference type="InterPro" id="IPR008978">
    <property type="entry name" value="HSP20-like_chaperone"/>
</dbReference>
<evidence type="ECO:0000259" key="3">
    <source>
        <dbReference type="PROSITE" id="PS01031"/>
    </source>
</evidence>
<dbReference type="STRING" id="29367.CLPUN_46920"/>
<dbReference type="EMBL" id="LZZM01000222">
    <property type="protein sequence ID" value="OOM72500.1"/>
    <property type="molecule type" value="Genomic_DNA"/>
</dbReference>
<comment type="similarity">
    <text evidence="1 2">Belongs to the small heat shock protein (HSP20) family.</text>
</comment>
<dbReference type="Gene3D" id="2.60.40.790">
    <property type="match status" value="1"/>
</dbReference>
<keyword evidence="5" id="KW-1185">Reference proteome</keyword>
<dbReference type="OrthoDB" id="1909800at2"/>
<dbReference type="InterPro" id="IPR002068">
    <property type="entry name" value="A-crystallin/Hsp20_dom"/>
</dbReference>
<comment type="caution">
    <text evidence="4">The sequence shown here is derived from an EMBL/GenBank/DDBJ whole genome shotgun (WGS) entry which is preliminary data.</text>
</comment>
<sequence>MFKIFSFEFNLNNIERMSGVMNSLLDNISEFTEEYREDFSNQRYEESERSNGNDFIELKQDDDMYLLTIELEGIDIREVSIRYDPGIIEINLNRSEIQKKFFGIIPRNILVKMAYNKKFDNIEEIDTSQILKNIDNGILSIRMQKKYPLESLSTIVDVDFYEDNVDN</sequence>
<dbReference type="PROSITE" id="PS01031">
    <property type="entry name" value="SHSP"/>
    <property type="match status" value="1"/>
</dbReference>
<evidence type="ECO:0000256" key="1">
    <source>
        <dbReference type="PROSITE-ProRule" id="PRU00285"/>
    </source>
</evidence>
<gene>
    <name evidence="4" type="ORF">CLPUN_46920</name>
</gene>
<dbReference type="SUPFAM" id="SSF49764">
    <property type="entry name" value="HSP20-like chaperones"/>
    <property type="match status" value="1"/>
</dbReference>
<dbReference type="Proteomes" id="UP000190890">
    <property type="component" value="Unassembled WGS sequence"/>
</dbReference>
<evidence type="ECO:0000313" key="4">
    <source>
        <dbReference type="EMBL" id="OOM72500.1"/>
    </source>
</evidence>
<feature type="domain" description="SHSP" evidence="3">
    <location>
        <begin position="47"/>
        <end position="161"/>
    </location>
</feature>
<name>A0A1S8T3Z5_9CLOT</name>
<dbReference type="RefSeq" id="WP_077849605.1">
    <property type="nucleotide sequence ID" value="NZ_LZZM01000222.1"/>
</dbReference>
<proteinExistence type="inferred from homology"/>
<evidence type="ECO:0000313" key="5">
    <source>
        <dbReference type="Proteomes" id="UP000190890"/>
    </source>
</evidence>
<accession>A0A1S8T3Z5</accession>
<reference evidence="4 5" key="1">
    <citation type="submission" date="2016-05" db="EMBL/GenBank/DDBJ databases">
        <title>Microbial solvent formation.</title>
        <authorList>
            <person name="Poehlein A."/>
            <person name="Montoya Solano J.D."/>
            <person name="Flitsch S."/>
            <person name="Krabben P."/>
            <person name="Duerre P."/>
            <person name="Daniel R."/>
        </authorList>
    </citation>
    <scope>NUCLEOTIDE SEQUENCE [LARGE SCALE GENOMIC DNA]</scope>
    <source>
        <strain evidence="4 5">DSM 2619</strain>
    </source>
</reference>
<dbReference type="CDD" id="cd06464">
    <property type="entry name" value="ACD_sHsps-like"/>
    <property type="match status" value="1"/>
</dbReference>
<organism evidence="4 5">
    <name type="scientific">Clostridium puniceum</name>
    <dbReference type="NCBI Taxonomy" id="29367"/>
    <lineage>
        <taxon>Bacteria</taxon>
        <taxon>Bacillati</taxon>
        <taxon>Bacillota</taxon>
        <taxon>Clostridia</taxon>
        <taxon>Eubacteriales</taxon>
        <taxon>Clostridiaceae</taxon>
        <taxon>Clostridium</taxon>
    </lineage>
</organism>